<feature type="region of interest" description="Disordered" evidence="1">
    <location>
        <begin position="1"/>
        <end position="23"/>
    </location>
</feature>
<evidence type="ECO:0000313" key="3">
    <source>
        <dbReference type="EnsemblPlants" id="KEH20149"/>
    </source>
</evidence>
<reference evidence="2 4" key="1">
    <citation type="journal article" date="2011" name="Nature">
        <title>The Medicago genome provides insight into the evolution of rhizobial symbioses.</title>
        <authorList>
            <person name="Young N.D."/>
            <person name="Debelle F."/>
            <person name="Oldroyd G.E."/>
            <person name="Geurts R."/>
            <person name="Cannon S.B."/>
            <person name="Udvardi M.K."/>
            <person name="Benedito V.A."/>
            <person name="Mayer K.F."/>
            <person name="Gouzy J."/>
            <person name="Schoof H."/>
            <person name="Van de Peer Y."/>
            <person name="Proost S."/>
            <person name="Cook D.R."/>
            <person name="Meyers B.C."/>
            <person name="Spannagl M."/>
            <person name="Cheung F."/>
            <person name="De Mita S."/>
            <person name="Krishnakumar V."/>
            <person name="Gundlach H."/>
            <person name="Zhou S."/>
            <person name="Mudge J."/>
            <person name="Bharti A.K."/>
            <person name="Murray J.D."/>
            <person name="Naoumkina M.A."/>
            <person name="Rosen B."/>
            <person name="Silverstein K.A."/>
            <person name="Tang H."/>
            <person name="Rombauts S."/>
            <person name="Zhao P.X."/>
            <person name="Zhou P."/>
            <person name="Barbe V."/>
            <person name="Bardou P."/>
            <person name="Bechner M."/>
            <person name="Bellec A."/>
            <person name="Berger A."/>
            <person name="Berges H."/>
            <person name="Bidwell S."/>
            <person name="Bisseling T."/>
            <person name="Choisne N."/>
            <person name="Couloux A."/>
            <person name="Denny R."/>
            <person name="Deshpande S."/>
            <person name="Dai X."/>
            <person name="Doyle J.J."/>
            <person name="Dudez A.M."/>
            <person name="Farmer A.D."/>
            <person name="Fouteau S."/>
            <person name="Franken C."/>
            <person name="Gibelin C."/>
            <person name="Gish J."/>
            <person name="Goldstein S."/>
            <person name="Gonzalez A.J."/>
            <person name="Green P.J."/>
            <person name="Hallab A."/>
            <person name="Hartog M."/>
            <person name="Hua A."/>
            <person name="Humphray S.J."/>
            <person name="Jeong D.H."/>
            <person name="Jing Y."/>
            <person name="Jocker A."/>
            <person name="Kenton S.M."/>
            <person name="Kim D.J."/>
            <person name="Klee K."/>
            <person name="Lai H."/>
            <person name="Lang C."/>
            <person name="Lin S."/>
            <person name="Macmil S.L."/>
            <person name="Magdelenat G."/>
            <person name="Matthews L."/>
            <person name="McCorrison J."/>
            <person name="Monaghan E.L."/>
            <person name="Mun J.H."/>
            <person name="Najar F.Z."/>
            <person name="Nicholson C."/>
            <person name="Noirot C."/>
            <person name="O'Bleness M."/>
            <person name="Paule C.R."/>
            <person name="Poulain J."/>
            <person name="Prion F."/>
            <person name="Qin B."/>
            <person name="Qu C."/>
            <person name="Retzel E.F."/>
            <person name="Riddle C."/>
            <person name="Sallet E."/>
            <person name="Samain S."/>
            <person name="Samson N."/>
            <person name="Sanders I."/>
            <person name="Saurat O."/>
            <person name="Scarpelli C."/>
            <person name="Schiex T."/>
            <person name="Segurens B."/>
            <person name="Severin A.J."/>
            <person name="Sherrier D.J."/>
            <person name="Shi R."/>
            <person name="Sims S."/>
            <person name="Singer S.R."/>
            <person name="Sinharoy S."/>
            <person name="Sterck L."/>
            <person name="Viollet A."/>
            <person name="Wang B.B."/>
            <person name="Wang K."/>
            <person name="Wang M."/>
            <person name="Wang X."/>
            <person name="Warfsmann J."/>
            <person name="Weissenbach J."/>
            <person name="White D.D."/>
            <person name="White J.D."/>
            <person name="Wiley G.B."/>
            <person name="Wincker P."/>
            <person name="Xing Y."/>
            <person name="Yang L."/>
            <person name="Yao Z."/>
            <person name="Ying F."/>
            <person name="Zhai J."/>
            <person name="Zhou L."/>
            <person name="Zuber A."/>
            <person name="Denarie J."/>
            <person name="Dixon R.A."/>
            <person name="May G.D."/>
            <person name="Schwartz D.C."/>
            <person name="Rogers J."/>
            <person name="Quetier F."/>
            <person name="Town C.D."/>
            <person name="Roe B.A."/>
        </authorList>
    </citation>
    <scope>NUCLEOTIDE SEQUENCE [LARGE SCALE GENOMIC DNA]</scope>
    <source>
        <strain evidence="2">A17</strain>
        <strain evidence="3 4">cv. Jemalong A17</strain>
    </source>
</reference>
<organism evidence="2 4">
    <name type="scientific">Medicago truncatula</name>
    <name type="common">Barrel medic</name>
    <name type="synonym">Medicago tribuloides</name>
    <dbReference type="NCBI Taxonomy" id="3880"/>
    <lineage>
        <taxon>Eukaryota</taxon>
        <taxon>Viridiplantae</taxon>
        <taxon>Streptophyta</taxon>
        <taxon>Embryophyta</taxon>
        <taxon>Tracheophyta</taxon>
        <taxon>Spermatophyta</taxon>
        <taxon>Magnoliopsida</taxon>
        <taxon>eudicotyledons</taxon>
        <taxon>Gunneridae</taxon>
        <taxon>Pentapetalae</taxon>
        <taxon>rosids</taxon>
        <taxon>fabids</taxon>
        <taxon>Fabales</taxon>
        <taxon>Fabaceae</taxon>
        <taxon>Papilionoideae</taxon>
        <taxon>50 kb inversion clade</taxon>
        <taxon>NPAAA clade</taxon>
        <taxon>Hologalegina</taxon>
        <taxon>IRL clade</taxon>
        <taxon>Trifolieae</taxon>
        <taxon>Medicago</taxon>
    </lineage>
</organism>
<dbReference type="HOGENOM" id="CLU_2779752_0_0_1"/>
<dbReference type="Proteomes" id="UP000002051">
    <property type="component" value="Chromosome 8"/>
</dbReference>
<evidence type="ECO:0000313" key="2">
    <source>
        <dbReference type="EMBL" id="KEH20149.1"/>
    </source>
</evidence>
<accession>A0A072TRK4</accession>
<sequence>MMIRGGHRTGSGGFGPKPSTHTNPRFVCSNPFLPIFLLRFVRVWVFRATGLSSGLCFSKEEILQPGFQM</sequence>
<evidence type="ECO:0000256" key="1">
    <source>
        <dbReference type="SAM" id="MobiDB-lite"/>
    </source>
</evidence>
<proteinExistence type="predicted"/>
<dbReference type="AlphaFoldDB" id="A0A072TRK4"/>
<reference evidence="2 4" key="2">
    <citation type="journal article" date="2014" name="BMC Genomics">
        <title>An improved genome release (version Mt4.0) for the model legume Medicago truncatula.</title>
        <authorList>
            <person name="Tang H."/>
            <person name="Krishnakumar V."/>
            <person name="Bidwell S."/>
            <person name="Rosen B."/>
            <person name="Chan A."/>
            <person name="Zhou S."/>
            <person name="Gentzbittel L."/>
            <person name="Childs K.L."/>
            <person name="Yandell M."/>
            <person name="Gundlach H."/>
            <person name="Mayer K.F."/>
            <person name="Schwartz D.C."/>
            <person name="Town C.D."/>
        </authorList>
    </citation>
    <scope>GENOME REANNOTATION</scope>
    <source>
        <strain evidence="2">A17</strain>
        <strain evidence="3 4">cv. Jemalong A17</strain>
    </source>
</reference>
<name>A0A072TRK4_MEDTR</name>
<dbReference type="EMBL" id="CM001224">
    <property type="protein sequence ID" value="KEH20149.1"/>
    <property type="molecule type" value="Genomic_DNA"/>
</dbReference>
<evidence type="ECO:0000313" key="4">
    <source>
        <dbReference type="Proteomes" id="UP000002051"/>
    </source>
</evidence>
<reference evidence="3" key="3">
    <citation type="submission" date="2015-04" db="UniProtKB">
        <authorList>
            <consortium name="EnsemblPlants"/>
        </authorList>
    </citation>
    <scope>IDENTIFICATION</scope>
    <source>
        <strain evidence="3">cv. Jemalong A17</strain>
    </source>
</reference>
<gene>
    <name evidence="2" type="ordered locus">MTR_8g069277</name>
</gene>
<keyword evidence="4" id="KW-1185">Reference proteome</keyword>
<protein>
    <submittedName>
        <fullName evidence="2 3">Uncharacterized protein</fullName>
    </submittedName>
</protein>
<dbReference type="EnsemblPlants" id="KEH20149">
    <property type="protein sequence ID" value="KEH20149"/>
    <property type="gene ID" value="MTR_8g069277"/>
</dbReference>